<dbReference type="EMBL" id="JAHVHU010000015">
    <property type="protein sequence ID" value="MBY5959554.1"/>
    <property type="molecule type" value="Genomic_DNA"/>
</dbReference>
<keyword evidence="2" id="KW-0677">Repeat</keyword>
<dbReference type="InterPro" id="IPR015915">
    <property type="entry name" value="Kelch-typ_b-propeller"/>
</dbReference>
<protein>
    <recommendedName>
        <fullName evidence="5">Galactose oxidase</fullName>
    </recommendedName>
</protein>
<dbReference type="AlphaFoldDB" id="A0A953HQS9"/>
<dbReference type="PANTHER" id="PTHR46376:SF2">
    <property type="entry name" value="DISTRACTED, ISOFORM B"/>
    <property type="match status" value="1"/>
</dbReference>
<name>A0A953HQS9_9BACT</name>
<evidence type="ECO:0000256" key="2">
    <source>
        <dbReference type="ARBA" id="ARBA00022737"/>
    </source>
</evidence>
<dbReference type="Proteomes" id="UP000753961">
    <property type="component" value="Unassembled WGS sequence"/>
</dbReference>
<evidence type="ECO:0000256" key="1">
    <source>
        <dbReference type="ARBA" id="ARBA00022441"/>
    </source>
</evidence>
<dbReference type="Pfam" id="PF24681">
    <property type="entry name" value="Kelch_KLHDC2_KLHL20_DRC7"/>
    <property type="match status" value="1"/>
</dbReference>
<dbReference type="InterPro" id="IPR011043">
    <property type="entry name" value="Gal_Oxase/kelch_b-propeller"/>
</dbReference>
<dbReference type="SUPFAM" id="SSF117281">
    <property type="entry name" value="Kelch motif"/>
    <property type="match status" value="1"/>
</dbReference>
<dbReference type="RefSeq" id="WP_222581091.1">
    <property type="nucleotide sequence ID" value="NZ_JAHVHU010000015.1"/>
</dbReference>
<keyword evidence="4" id="KW-1185">Reference proteome</keyword>
<evidence type="ECO:0000313" key="4">
    <source>
        <dbReference type="Proteomes" id="UP000753961"/>
    </source>
</evidence>
<evidence type="ECO:0000313" key="3">
    <source>
        <dbReference type="EMBL" id="MBY5959554.1"/>
    </source>
</evidence>
<dbReference type="InterPro" id="IPR051568">
    <property type="entry name" value="LZTR1/Attractin"/>
</dbReference>
<gene>
    <name evidence="3" type="ORF">KUV50_15485</name>
</gene>
<dbReference type="PANTHER" id="PTHR46376">
    <property type="entry name" value="LEUCINE-ZIPPER-LIKE TRANSCRIPTIONAL REGULATOR 1"/>
    <property type="match status" value="1"/>
</dbReference>
<dbReference type="Gene3D" id="2.120.10.80">
    <property type="entry name" value="Kelch-type beta propeller"/>
    <property type="match status" value="2"/>
</dbReference>
<accession>A0A953HQS9</accession>
<sequence>MNKIPFLLILCGLLPGLLQAQFSSYRWQKVTDSADWSNRDSQGELVHDGHMWIFGGWESSYESPPRDVWKSANGKNWELVTDKAPWLHSDLPMSIAFKNKMWLMGGWYNGRLEDRSASNQVWSSVNGKDWDLVTGNAGWSPRCAAAIVEFKGKMWILGGTAQYYYGGDTSLLNDVWYSEDGESWQMATENAGWPPRAFHQAVVLNDRIYVMGGGDYDPKYKGYHDVWSSADGIHWREEIKATPWHDRIWFSSVVWRDYMWVIGGWSGDPYNNWPDTWYSRDGKNWTELKTEGKQWKERHEHSVFVFEDKIWIAGGMTPPLVNDVWVLDWSPE</sequence>
<reference evidence="3" key="1">
    <citation type="submission" date="2021-06" db="EMBL/GenBank/DDBJ databases">
        <title>44 bacteria genomes isolated from Dapeng, Shenzhen.</title>
        <authorList>
            <person name="Zheng W."/>
            <person name="Yu S."/>
            <person name="Huang Y."/>
        </authorList>
    </citation>
    <scope>NUCLEOTIDE SEQUENCE</scope>
    <source>
        <strain evidence="3">DP5N28-2</strain>
    </source>
</reference>
<proteinExistence type="predicted"/>
<dbReference type="SUPFAM" id="SSF50965">
    <property type="entry name" value="Galactose oxidase, central domain"/>
    <property type="match status" value="1"/>
</dbReference>
<evidence type="ECO:0008006" key="5">
    <source>
        <dbReference type="Google" id="ProtNLM"/>
    </source>
</evidence>
<keyword evidence="1" id="KW-0880">Kelch repeat</keyword>
<organism evidence="3 4">
    <name type="scientific">Membranihabitans marinus</name>
    <dbReference type="NCBI Taxonomy" id="1227546"/>
    <lineage>
        <taxon>Bacteria</taxon>
        <taxon>Pseudomonadati</taxon>
        <taxon>Bacteroidota</taxon>
        <taxon>Saprospiria</taxon>
        <taxon>Saprospirales</taxon>
        <taxon>Saprospiraceae</taxon>
        <taxon>Membranihabitans</taxon>
    </lineage>
</organism>
<comment type="caution">
    <text evidence="3">The sequence shown here is derived from an EMBL/GenBank/DDBJ whole genome shotgun (WGS) entry which is preliminary data.</text>
</comment>